<reference evidence="3" key="2">
    <citation type="journal article" date="2021" name="PeerJ">
        <title>Extensive microbial diversity within the chicken gut microbiome revealed by metagenomics and culture.</title>
        <authorList>
            <person name="Gilroy R."/>
            <person name="Ravi A."/>
            <person name="Getino M."/>
            <person name="Pursley I."/>
            <person name="Horton D.L."/>
            <person name="Alikhan N.F."/>
            <person name="Baker D."/>
            <person name="Gharbi K."/>
            <person name="Hall N."/>
            <person name="Watson M."/>
            <person name="Adriaenssens E.M."/>
            <person name="Foster-Nyarko E."/>
            <person name="Jarju S."/>
            <person name="Secka A."/>
            <person name="Antonio M."/>
            <person name="Oren A."/>
            <person name="Chaudhuri R.R."/>
            <person name="La Ragione R."/>
            <person name="Hildebrand F."/>
            <person name="Pallen M.J."/>
        </authorList>
    </citation>
    <scope>NUCLEOTIDE SEQUENCE</scope>
    <source>
        <strain evidence="3">578</strain>
    </source>
</reference>
<evidence type="ECO:0000256" key="1">
    <source>
        <dbReference type="ARBA" id="ARBA00023002"/>
    </source>
</evidence>
<dbReference type="InterPro" id="IPR003680">
    <property type="entry name" value="Flavodoxin_fold"/>
</dbReference>
<dbReference type="PANTHER" id="PTHR47307">
    <property type="entry name" value="GLUTATHIONE-REGULATED POTASSIUM-EFFLUX SYSTEM ANCILLARY PROTEIN KEFG"/>
    <property type="match status" value="1"/>
</dbReference>
<dbReference type="EMBL" id="DYWK01000002">
    <property type="protein sequence ID" value="HJF17680.1"/>
    <property type="molecule type" value="Genomic_DNA"/>
</dbReference>
<dbReference type="SUPFAM" id="SSF52218">
    <property type="entry name" value="Flavoproteins"/>
    <property type="match status" value="1"/>
</dbReference>
<reference evidence="3" key="3">
    <citation type="submission" date="2021-09" db="EMBL/GenBank/DDBJ databases">
        <authorList>
            <person name="Gilroy R."/>
        </authorList>
    </citation>
    <scope>NUCLEOTIDE SEQUENCE</scope>
    <source>
        <strain evidence="3">578</strain>
    </source>
</reference>
<evidence type="ECO:0000313" key="5">
    <source>
        <dbReference type="Proteomes" id="UP000228976"/>
    </source>
</evidence>
<dbReference type="Proteomes" id="UP000228976">
    <property type="component" value="Unassembled WGS sequence"/>
</dbReference>
<organism evidence="4 5">
    <name type="scientific">Aeriscardovia aeriphila</name>
    <dbReference type="NCBI Taxonomy" id="218139"/>
    <lineage>
        <taxon>Bacteria</taxon>
        <taxon>Bacillati</taxon>
        <taxon>Actinomycetota</taxon>
        <taxon>Actinomycetes</taxon>
        <taxon>Bifidobacteriales</taxon>
        <taxon>Bifidobacteriaceae</taxon>
        <taxon>Aeriscardovia</taxon>
    </lineage>
</organism>
<dbReference type="AlphaFoldDB" id="A0A261FB78"/>
<dbReference type="Proteomes" id="UP000715651">
    <property type="component" value="Unassembled WGS sequence"/>
</dbReference>
<gene>
    <name evidence="4" type="ORF">AEAE_0846</name>
    <name evidence="3" type="ORF">K8U78_00645</name>
</gene>
<proteinExistence type="predicted"/>
<keyword evidence="5" id="KW-1185">Reference proteome</keyword>
<protein>
    <submittedName>
        <fullName evidence="4">NAD(P)H oxidoreductase</fullName>
    </submittedName>
    <submittedName>
        <fullName evidence="3">NAD(P)H-dependent oxidoreductase</fullName>
    </submittedName>
</protein>
<comment type="caution">
    <text evidence="4">The sequence shown here is derived from an EMBL/GenBank/DDBJ whole genome shotgun (WGS) entry which is preliminary data.</text>
</comment>
<dbReference type="Pfam" id="PF02525">
    <property type="entry name" value="Flavodoxin_2"/>
    <property type="match status" value="1"/>
</dbReference>
<dbReference type="GO" id="GO:0009055">
    <property type="term" value="F:electron transfer activity"/>
    <property type="evidence" value="ECO:0007669"/>
    <property type="project" value="TreeGrafter"/>
</dbReference>
<dbReference type="PANTHER" id="PTHR47307:SF1">
    <property type="entry name" value="GLUTATHIONE-REGULATED POTASSIUM-EFFLUX SYSTEM ANCILLARY PROTEIN KEFG"/>
    <property type="match status" value="1"/>
</dbReference>
<accession>A0A261FB78</accession>
<keyword evidence="1" id="KW-0560">Oxidoreductase</keyword>
<evidence type="ECO:0000313" key="3">
    <source>
        <dbReference type="EMBL" id="HJF17680.1"/>
    </source>
</evidence>
<dbReference type="EMBL" id="MWWU01000002">
    <property type="protein sequence ID" value="OZG56358.1"/>
    <property type="molecule type" value="Genomic_DNA"/>
</dbReference>
<dbReference type="GO" id="GO:0003955">
    <property type="term" value="F:NAD(P)H dehydrogenase (quinone) activity"/>
    <property type="evidence" value="ECO:0007669"/>
    <property type="project" value="TreeGrafter"/>
</dbReference>
<evidence type="ECO:0000313" key="4">
    <source>
        <dbReference type="EMBL" id="OZG56358.1"/>
    </source>
</evidence>
<dbReference type="InterPro" id="IPR029039">
    <property type="entry name" value="Flavoprotein-like_sf"/>
</dbReference>
<evidence type="ECO:0000259" key="2">
    <source>
        <dbReference type="Pfam" id="PF02525"/>
    </source>
</evidence>
<feature type="domain" description="Flavodoxin-like fold" evidence="2">
    <location>
        <begin position="1"/>
        <end position="168"/>
    </location>
</feature>
<dbReference type="RefSeq" id="WP_094689897.1">
    <property type="nucleotide sequence ID" value="NZ_JACBYZ010000001.1"/>
</dbReference>
<dbReference type="GO" id="GO:0010181">
    <property type="term" value="F:FMN binding"/>
    <property type="evidence" value="ECO:0007669"/>
    <property type="project" value="TreeGrafter"/>
</dbReference>
<sequence length="171" mass="19718">MKTTVLVFHPSLEKAYIHSRMAQAARDAGAEVRDMYQLYPDFQIDVDEEKRVLSVADRIVLQFPMYWYSSPALLKQWEDYTLQHGWAYGHEGKALAGKELLLAVSAGAKQEDYQHEGRFHHTFEEILTPFEITAEHVNLTYLTPFVLSGSRDIEPGKLEDALREYQQVLSQ</sequence>
<name>A0A261FB78_9BIFI</name>
<dbReference type="Gene3D" id="3.40.50.360">
    <property type="match status" value="1"/>
</dbReference>
<dbReference type="OrthoDB" id="9798454at2"/>
<reference evidence="4 5" key="1">
    <citation type="journal article" date="2017" name="BMC Genomics">
        <title>Comparative genomic and phylogenomic analyses of the Bifidobacteriaceae family.</title>
        <authorList>
            <person name="Lugli G.A."/>
            <person name="Milani C."/>
            <person name="Turroni F."/>
            <person name="Duranti S."/>
            <person name="Mancabelli L."/>
            <person name="Mangifesta M."/>
            <person name="Ferrario C."/>
            <person name="Modesto M."/>
            <person name="Mattarelli P."/>
            <person name="Jiri K."/>
            <person name="van Sinderen D."/>
            <person name="Ventura M."/>
        </authorList>
    </citation>
    <scope>NUCLEOTIDE SEQUENCE [LARGE SCALE GENOMIC DNA]</scope>
    <source>
        <strain evidence="4 5">LMG 21773</strain>
    </source>
</reference>
<dbReference type="InterPro" id="IPR046980">
    <property type="entry name" value="KefG/KefF"/>
</dbReference>